<feature type="compositionally biased region" description="Low complexity" evidence="3">
    <location>
        <begin position="1184"/>
        <end position="1202"/>
    </location>
</feature>
<organism evidence="5 6">
    <name type="scientific">Trichodelitschia bisporula</name>
    <dbReference type="NCBI Taxonomy" id="703511"/>
    <lineage>
        <taxon>Eukaryota</taxon>
        <taxon>Fungi</taxon>
        <taxon>Dikarya</taxon>
        <taxon>Ascomycota</taxon>
        <taxon>Pezizomycotina</taxon>
        <taxon>Dothideomycetes</taxon>
        <taxon>Dothideomycetes incertae sedis</taxon>
        <taxon>Phaeotrichales</taxon>
        <taxon>Phaeotrichaceae</taxon>
        <taxon>Trichodelitschia</taxon>
    </lineage>
</organism>
<protein>
    <recommendedName>
        <fullName evidence="4">Transcription initiation factor TFIID subunit 1 histone acetyltransferase domain-containing protein</fullName>
    </recommendedName>
</protein>
<dbReference type="GO" id="GO:0016251">
    <property type="term" value="F:RNA polymerase II general transcription initiation factor activity"/>
    <property type="evidence" value="ECO:0007669"/>
    <property type="project" value="InterPro"/>
</dbReference>
<feature type="region of interest" description="Disordered" evidence="3">
    <location>
        <begin position="1153"/>
        <end position="1212"/>
    </location>
</feature>
<gene>
    <name evidence="5" type="ORF">EJ06DRAFT_578493</name>
</gene>
<feature type="compositionally biased region" description="Basic and acidic residues" evidence="3">
    <location>
        <begin position="1037"/>
        <end position="1051"/>
    </location>
</feature>
<sequence>MPHATDVGDTSGDNPEMQGVEEELTLGGFDITELLLNGDDTQLLRELGEGEEKAPDAVDYGDLSDDDLPDEESEIDDNAKAVQGPEVKDPSSPSHLEDDMADLFGEDPNPPAPDVGNQALHRPKLSLPSLSLPFGGLSLPAVSSPQTYEAPVSVTQADKRPKVKAYVLPTEEDMRRQTASLLESLATQDDKDAQEQARLLSAAKDDWDHSVLTGAPLRKTSQLHPGAAPEVPEDIDLWYPGFRQDEPPHFHSLMPSTSAHFRGEKPNKPPKPIFPSKVNLEPDVDHERLFKLKSASMSQKRLRDESVAQGIVFCVEPEEKVQQEWDDDIEMVDLDDDEELGGVTVADLRILCEDWSHLVDSDAEDEGAHAAKRRKLDNSQEAPIFDAQECLKPNIILMEQFPSLDDPEELTAELSKRLLLDLNDPSLLIDIDRSAAVNTDIRKMGRLVRRDAQGSVKSALAQKFNIANDESYTLLKDNHSNRVRSTLTDMNVEHSMPALRLQYPFYKVKLTVREERSFHRPAMHFAPNQRILFEEPARLKLKNVKGKPAREVFSKTKDLTLADNSHAVLMEYSEECPPILNNFGMGSRLVNYYRRKDETDTARPKLHVGETQVLLPQDKSPFSIFGDIPPGEIVPTLHNAMYRSPVFKHDPKPTDFLVIRTRTGKEGTRWFLRNIDHLFTVGQEFPSIPVFNSGVRRVGDISKVRMKMIAFRIYKKKLNSKARQPWLTNEELRQHILPAEHQNSRGKVKEFMAYNKETGSLVPLAPYSDSFLPDEETFRTWIKPEEICSLDSMQMGARQLADAGFEKINIDGKAEDMAFDELMAPWATSKHFLEACTRKSMVELHGRGDPSGRGEAFSFIKCSMKGGFKPLGESVEDKLDAKRRKDNGGHSYNVARQTEAYEFALKHIWNAQLRSLSSTHEHELDTEVEDQNPNNQWRSEAGTPAAHSRLGDESASQISRQDNAESTRVLRIVRTIVGKNDKPEQVEEIIHDRRVINAYIKRRREMEAKAISLEDLKPTGDPELDKANEARLMGELSRLEKNKDRRMGRERMKGKKRSKLEGSEAPGDEAGYMETPSGSYPMDNLPGTPGEQGSQSKEKGNTDKVCTTCGIRGHIKTNKKLCPMLNGTIATTGICPPDYVMPDFDQAALAMKSGRGRGRGAKADGGTTRGRGGGRPRGAGRGRGAAPSPASTAASPHPQSASGFMSAGGFPF</sequence>
<evidence type="ECO:0000256" key="2">
    <source>
        <dbReference type="ARBA" id="ARBA00023242"/>
    </source>
</evidence>
<comment type="subcellular location">
    <subcellularLocation>
        <location evidence="1">Nucleus</location>
    </subcellularLocation>
</comment>
<keyword evidence="6" id="KW-1185">Reference proteome</keyword>
<evidence type="ECO:0000256" key="3">
    <source>
        <dbReference type="SAM" id="MobiDB-lite"/>
    </source>
</evidence>
<evidence type="ECO:0000259" key="4">
    <source>
        <dbReference type="Pfam" id="PF12157"/>
    </source>
</evidence>
<dbReference type="EMBL" id="ML996687">
    <property type="protein sequence ID" value="KAF2405282.1"/>
    <property type="molecule type" value="Genomic_DNA"/>
</dbReference>
<dbReference type="GO" id="GO:0051123">
    <property type="term" value="P:RNA polymerase II preinitiation complex assembly"/>
    <property type="evidence" value="ECO:0007669"/>
    <property type="project" value="TreeGrafter"/>
</dbReference>
<feature type="compositionally biased region" description="Polar residues" evidence="3">
    <location>
        <begin position="954"/>
        <end position="965"/>
    </location>
</feature>
<dbReference type="PANTHER" id="PTHR13900">
    <property type="entry name" value="TRANSCRIPTION INITIATION FACTOR TFIID"/>
    <property type="match status" value="1"/>
</dbReference>
<dbReference type="AlphaFoldDB" id="A0A6G1IAI5"/>
<evidence type="ECO:0000313" key="6">
    <source>
        <dbReference type="Proteomes" id="UP000799640"/>
    </source>
</evidence>
<dbReference type="Proteomes" id="UP000799640">
    <property type="component" value="Unassembled WGS sequence"/>
</dbReference>
<feature type="compositionally biased region" description="Basic and acidic residues" evidence="3">
    <location>
        <begin position="42"/>
        <end position="56"/>
    </location>
</feature>
<dbReference type="Pfam" id="PF12157">
    <property type="entry name" value="DUF3591"/>
    <property type="match status" value="1"/>
</dbReference>
<evidence type="ECO:0000313" key="5">
    <source>
        <dbReference type="EMBL" id="KAF2405282.1"/>
    </source>
</evidence>
<dbReference type="PANTHER" id="PTHR13900:SF0">
    <property type="entry name" value="TRANSCRIPTION INITIATION FACTOR TFIID SUBUNIT 1"/>
    <property type="match status" value="1"/>
</dbReference>
<feature type="region of interest" description="Disordered" evidence="3">
    <location>
        <begin position="1"/>
        <end position="20"/>
    </location>
</feature>
<reference evidence="5" key="1">
    <citation type="journal article" date="2020" name="Stud. Mycol.">
        <title>101 Dothideomycetes genomes: a test case for predicting lifestyles and emergence of pathogens.</title>
        <authorList>
            <person name="Haridas S."/>
            <person name="Albert R."/>
            <person name="Binder M."/>
            <person name="Bloem J."/>
            <person name="Labutti K."/>
            <person name="Salamov A."/>
            <person name="Andreopoulos B."/>
            <person name="Baker S."/>
            <person name="Barry K."/>
            <person name="Bills G."/>
            <person name="Bluhm B."/>
            <person name="Cannon C."/>
            <person name="Castanera R."/>
            <person name="Culley D."/>
            <person name="Daum C."/>
            <person name="Ezra D."/>
            <person name="Gonzalez J."/>
            <person name="Henrissat B."/>
            <person name="Kuo A."/>
            <person name="Liang C."/>
            <person name="Lipzen A."/>
            <person name="Lutzoni F."/>
            <person name="Magnuson J."/>
            <person name="Mondo S."/>
            <person name="Nolan M."/>
            <person name="Ohm R."/>
            <person name="Pangilinan J."/>
            <person name="Park H.-J."/>
            <person name="Ramirez L."/>
            <person name="Alfaro M."/>
            <person name="Sun H."/>
            <person name="Tritt A."/>
            <person name="Yoshinaga Y."/>
            <person name="Zwiers L.-H."/>
            <person name="Turgeon B."/>
            <person name="Goodwin S."/>
            <person name="Spatafora J."/>
            <person name="Crous P."/>
            <person name="Grigoriev I."/>
        </authorList>
    </citation>
    <scope>NUCLEOTIDE SEQUENCE</scope>
    <source>
        <strain evidence="5">CBS 262.69</strain>
    </source>
</reference>
<accession>A0A6G1IAI5</accession>
<feature type="region of interest" description="Disordered" evidence="3">
    <location>
        <begin position="1033"/>
        <end position="1102"/>
    </location>
</feature>
<dbReference type="GO" id="GO:0004402">
    <property type="term" value="F:histone acetyltransferase activity"/>
    <property type="evidence" value="ECO:0007669"/>
    <property type="project" value="InterPro"/>
</dbReference>
<dbReference type="GO" id="GO:0005669">
    <property type="term" value="C:transcription factor TFIID complex"/>
    <property type="evidence" value="ECO:0007669"/>
    <property type="project" value="InterPro"/>
</dbReference>
<proteinExistence type="predicted"/>
<dbReference type="OrthoDB" id="5752at2759"/>
<keyword evidence="2" id="KW-0539">Nucleus</keyword>
<name>A0A6G1IAI5_9PEZI</name>
<dbReference type="InterPro" id="IPR022591">
    <property type="entry name" value="TAF1_HAT_dom"/>
</dbReference>
<dbReference type="InterPro" id="IPR040240">
    <property type="entry name" value="TAF1"/>
</dbReference>
<dbReference type="GO" id="GO:0017025">
    <property type="term" value="F:TBP-class protein binding"/>
    <property type="evidence" value="ECO:0007669"/>
    <property type="project" value="InterPro"/>
</dbReference>
<evidence type="ECO:0000256" key="1">
    <source>
        <dbReference type="ARBA" id="ARBA00004123"/>
    </source>
</evidence>
<feature type="domain" description="Transcription initiation factor TFIID subunit 1 histone acetyltransferase" evidence="4">
    <location>
        <begin position="464"/>
        <end position="916"/>
    </location>
</feature>
<feature type="region of interest" description="Disordered" evidence="3">
    <location>
        <begin position="920"/>
        <end position="965"/>
    </location>
</feature>
<feature type="region of interest" description="Disordered" evidence="3">
    <location>
        <begin position="42"/>
        <end position="121"/>
    </location>
</feature>
<feature type="compositionally biased region" description="Acidic residues" evidence="3">
    <location>
        <begin position="62"/>
        <end position="76"/>
    </location>
</feature>